<keyword evidence="4" id="KW-1185">Reference proteome</keyword>
<dbReference type="Proteomes" id="UP000319976">
    <property type="component" value="Chromosome"/>
</dbReference>
<dbReference type="Gene3D" id="1.10.3210.10">
    <property type="entry name" value="Hypothetical protein af1432"/>
    <property type="match status" value="1"/>
</dbReference>
<dbReference type="InterPro" id="IPR006674">
    <property type="entry name" value="HD_domain"/>
</dbReference>
<dbReference type="GO" id="GO:0071111">
    <property type="term" value="F:cyclic-guanylate-specific phosphodiesterase activity"/>
    <property type="evidence" value="ECO:0007669"/>
    <property type="project" value="UniProtKB-EC"/>
</dbReference>
<protein>
    <submittedName>
        <fullName evidence="3">Cyclic di-GMP phosphodiesterase response regulator RpfG</fullName>
        <ecNumber evidence="3">3.1.4.52</ecNumber>
    </submittedName>
</protein>
<dbReference type="RefSeq" id="WP_145261192.1">
    <property type="nucleotide sequence ID" value="NZ_CP036316.1"/>
</dbReference>
<sequence length="547" mass="61676">MTILTADLITDKTLPTAAEVLQSQPLMYSELDQLSSSCGFRFFAHDVASGHQFSSNDQIIHFVPDAFAEQLRELDQPVTYCDEQGLLFYAVPFSRKASLTHVAVGYVPLWEQSNKILQPPADLLIAAAEQKWSQASVNEFWAQLCPSTPKQVERVLNLAINNVYQSDCSSRLERELDQVILQLDQTYEEISLLHDLTRNLQVSQTPQTLAELCLRRMHMLVGASGSCVVLRDGNDREIVLERGAIRMKRNEFNQLISCFQNSDWSHPLVKNKLSGTLLGSDFPGLENFILVPIREGMHQFGWVFACNRTQDRDFGTVEAGLMSSVATILGTHVRNTDLYQKNEDLLLGFVRTLISSLDAKDPYTRGHSERVGMIARHLGMQLGLSEKDLQDIYLSGLLHDVGKIGIDDRILSKPEKLTDEEFEEVKRHPMIGYHILCELENLTQVLPGVRNHHENWDGTGYPDHLVGEDIPLMARILAVADGYDAMGSDRPYRKGMPVEKIEEIFRKGSGRQWDPMVIDAYFACRDEIESFCANYSLEVGVPLSQMG</sequence>
<organism evidence="3 4">
    <name type="scientific">Calycomorphotria hydatis</name>
    <dbReference type="NCBI Taxonomy" id="2528027"/>
    <lineage>
        <taxon>Bacteria</taxon>
        <taxon>Pseudomonadati</taxon>
        <taxon>Planctomycetota</taxon>
        <taxon>Planctomycetia</taxon>
        <taxon>Planctomycetales</taxon>
        <taxon>Planctomycetaceae</taxon>
        <taxon>Calycomorphotria</taxon>
    </lineage>
</organism>
<dbReference type="SUPFAM" id="SSF109604">
    <property type="entry name" value="HD-domain/PDEase-like"/>
    <property type="match status" value="1"/>
</dbReference>
<feature type="domain" description="HD-GYP" evidence="2">
    <location>
        <begin position="342"/>
        <end position="537"/>
    </location>
</feature>
<evidence type="ECO:0000313" key="3">
    <source>
        <dbReference type="EMBL" id="QDT64216.1"/>
    </source>
</evidence>
<dbReference type="Pfam" id="PF13487">
    <property type="entry name" value="HD_5"/>
    <property type="match status" value="1"/>
</dbReference>
<dbReference type="EC" id="3.1.4.52" evidence="3"/>
<dbReference type="AlphaFoldDB" id="A0A517T763"/>
<dbReference type="PROSITE" id="PS51832">
    <property type="entry name" value="HD_GYP"/>
    <property type="match status" value="1"/>
</dbReference>
<dbReference type="Gene3D" id="3.30.450.40">
    <property type="match status" value="1"/>
</dbReference>
<accession>A0A517T763</accession>
<dbReference type="KEGG" id="chya:V22_14470"/>
<dbReference type="EMBL" id="CP036316">
    <property type="protein sequence ID" value="QDT64216.1"/>
    <property type="molecule type" value="Genomic_DNA"/>
</dbReference>
<reference evidence="3 4" key="1">
    <citation type="submission" date="2019-02" db="EMBL/GenBank/DDBJ databases">
        <title>Deep-cultivation of Planctomycetes and their phenomic and genomic characterization uncovers novel biology.</title>
        <authorList>
            <person name="Wiegand S."/>
            <person name="Jogler M."/>
            <person name="Boedeker C."/>
            <person name="Pinto D."/>
            <person name="Vollmers J."/>
            <person name="Rivas-Marin E."/>
            <person name="Kohn T."/>
            <person name="Peeters S.H."/>
            <person name="Heuer A."/>
            <person name="Rast P."/>
            <person name="Oberbeckmann S."/>
            <person name="Bunk B."/>
            <person name="Jeske O."/>
            <person name="Meyerdierks A."/>
            <person name="Storesund J.E."/>
            <person name="Kallscheuer N."/>
            <person name="Luecker S."/>
            <person name="Lage O.M."/>
            <person name="Pohl T."/>
            <person name="Merkel B.J."/>
            <person name="Hornburger P."/>
            <person name="Mueller R.-W."/>
            <person name="Bruemmer F."/>
            <person name="Labrenz M."/>
            <person name="Spormann A.M."/>
            <person name="Op den Camp H."/>
            <person name="Overmann J."/>
            <person name="Amann R."/>
            <person name="Jetten M.S.M."/>
            <person name="Mascher T."/>
            <person name="Medema M.H."/>
            <person name="Devos D.P."/>
            <person name="Kaster A.-K."/>
            <person name="Ovreas L."/>
            <person name="Rohde M."/>
            <person name="Galperin M.Y."/>
            <person name="Jogler C."/>
        </authorList>
    </citation>
    <scope>NUCLEOTIDE SEQUENCE [LARGE SCALE GENOMIC DNA]</scope>
    <source>
        <strain evidence="3 4">V22</strain>
    </source>
</reference>
<dbReference type="InterPro" id="IPR003607">
    <property type="entry name" value="HD/PDEase_dom"/>
</dbReference>
<evidence type="ECO:0000259" key="2">
    <source>
        <dbReference type="PROSITE" id="PS51832"/>
    </source>
</evidence>
<dbReference type="PANTHER" id="PTHR43155:SF2">
    <property type="entry name" value="CYCLIC DI-GMP PHOSPHODIESTERASE PA4108"/>
    <property type="match status" value="1"/>
</dbReference>
<evidence type="ECO:0000259" key="1">
    <source>
        <dbReference type="PROSITE" id="PS51831"/>
    </source>
</evidence>
<keyword evidence="3" id="KW-0378">Hydrolase</keyword>
<evidence type="ECO:0000313" key="4">
    <source>
        <dbReference type="Proteomes" id="UP000319976"/>
    </source>
</evidence>
<dbReference type="CDD" id="cd00077">
    <property type="entry name" value="HDc"/>
    <property type="match status" value="1"/>
</dbReference>
<dbReference type="PROSITE" id="PS51831">
    <property type="entry name" value="HD"/>
    <property type="match status" value="1"/>
</dbReference>
<name>A0A517T763_9PLAN</name>
<dbReference type="InterPro" id="IPR037522">
    <property type="entry name" value="HD_GYP_dom"/>
</dbReference>
<dbReference type="SMART" id="SM00471">
    <property type="entry name" value="HDc"/>
    <property type="match status" value="1"/>
</dbReference>
<feature type="domain" description="HD" evidence="1">
    <location>
        <begin position="364"/>
        <end position="486"/>
    </location>
</feature>
<dbReference type="OrthoDB" id="9804747at2"/>
<dbReference type="PANTHER" id="PTHR43155">
    <property type="entry name" value="CYCLIC DI-GMP PHOSPHODIESTERASE PA4108-RELATED"/>
    <property type="match status" value="1"/>
</dbReference>
<dbReference type="InterPro" id="IPR029016">
    <property type="entry name" value="GAF-like_dom_sf"/>
</dbReference>
<gene>
    <name evidence="3" type="primary">rpfG_4</name>
    <name evidence="3" type="ORF">V22_14470</name>
</gene>
<proteinExistence type="predicted"/>
<dbReference type="SUPFAM" id="SSF55781">
    <property type="entry name" value="GAF domain-like"/>
    <property type="match status" value="1"/>
</dbReference>